<dbReference type="eggNOG" id="COG3663">
    <property type="taxonomic scope" value="Bacteria"/>
</dbReference>
<dbReference type="Proteomes" id="UP000029050">
    <property type="component" value="Unassembled WGS sequence"/>
</dbReference>
<keyword evidence="3" id="KW-1185">Reference proteome</keyword>
<dbReference type="Gene3D" id="3.40.470.10">
    <property type="entry name" value="Uracil-DNA glycosylase-like domain"/>
    <property type="match status" value="1"/>
</dbReference>
<name>A0A087CGP4_9BIFI</name>
<sequence>MGTPQHVEHGFGPVWNSDSSVLVLGSFPSPKSREQGFYYMHPRNRFWPVMSAIFADDTACPITDDGIGTSPRQLLEARRSFAIRHRIALWDVLESCDIIGASDASIRNPVATDLGSIITRSSIQRIFTTGAKAATLFRSYAKPRLDEQGLDIPMTALPSTSPANAAMRLPALIESYRSIAISIERASAH</sequence>
<comment type="caution">
    <text evidence="2">The sequence shown here is derived from an EMBL/GenBank/DDBJ whole genome shotgun (WGS) entry which is preliminary data.</text>
</comment>
<dbReference type="AlphaFoldDB" id="A0A087CGP4"/>
<dbReference type="RefSeq" id="WP_033496670.1">
    <property type="nucleotide sequence ID" value="NZ_JGZI01000009.1"/>
</dbReference>
<evidence type="ECO:0000259" key="1">
    <source>
        <dbReference type="SMART" id="SM00986"/>
    </source>
</evidence>
<evidence type="ECO:0000313" key="3">
    <source>
        <dbReference type="Proteomes" id="UP000029050"/>
    </source>
</evidence>
<dbReference type="SUPFAM" id="SSF52141">
    <property type="entry name" value="Uracil-DNA glycosylase-like"/>
    <property type="match status" value="1"/>
</dbReference>
<dbReference type="EMBL" id="JGZI01000009">
    <property type="protein sequence ID" value="KFI82444.1"/>
    <property type="molecule type" value="Genomic_DNA"/>
</dbReference>
<dbReference type="SMART" id="SM00987">
    <property type="entry name" value="UreE_C"/>
    <property type="match status" value="1"/>
</dbReference>
<dbReference type="InterPro" id="IPR005122">
    <property type="entry name" value="Uracil-DNA_glycosylase-like"/>
</dbReference>
<protein>
    <submittedName>
        <fullName evidence="2">Putative G/U mismatch-specific DNA glycosylase</fullName>
    </submittedName>
</protein>
<dbReference type="GeneID" id="98300501"/>
<dbReference type="Pfam" id="PF03167">
    <property type="entry name" value="UDG"/>
    <property type="match status" value="1"/>
</dbReference>
<dbReference type="CDD" id="cd10032">
    <property type="entry name" value="UDG-F6_HDG"/>
    <property type="match status" value="1"/>
</dbReference>
<feature type="domain" description="Uracil-DNA glycosylase-like" evidence="1">
    <location>
        <begin position="11"/>
        <end position="177"/>
    </location>
</feature>
<dbReference type="InterPro" id="IPR036895">
    <property type="entry name" value="Uracil-DNA_glycosylase-like_sf"/>
</dbReference>
<proteinExistence type="predicted"/>
<accession>A0A087CGP4</accession>
<gene>
    <name evidence="2" type="ORF">BPSY_1295</name>
</gene>
<dbReference type="OrthoDB" id="9799921at2"/>
<dbReference type="SMART" id="SM00986">
    <property type="entry name" value="UDG"/>
    <property type="match status" value="1"/>
</dbReference>
<dbReference type="STRING" id="218140.BPSY_1295"/>
<evidence type="ECO:0000313" key="2">
    <source>
        <dbReference type="EMBL" id="KFI82444.1"/>
    </source>
</evidence>
<dbReference type="InterPro" id="IPR026353">
    <property type="entry name" value="Hypoxan-DNA_Glyclase"/>
</dbReference>
<organism evidence="2 3">
    <name type="scientific">Bifidobacterium psychraerophilum</name>
    <dbReference type="NCBI Taxonomy" id="218140"/>
    <lineage>
        <taxon>Bacteria</taxon>
        <taxon>Bacillati</taxon>
        <taxon>Actinomycetota</taxon>
        <taxon>Actinomycetes</taxon>
        <taxon>Bifidobacteriales</taxon>
        <taxon>Bifidobacteriaceae</taxon>
        <taxon>Bifidobacterium</taxon>
    </lineage>
</organism>
<dbReference type="NCBIfam" id="TIGR04274">
    <property type="entry name" value="hypoxanDNAglyco"/>
    <property type="match status" value="1"/>
</dbReference>
<reference evidence="2 3" key="1">
    <citation type="submission" date="2014-03" db="EMBL/GenBank/DDBJ databases">
        <title>Genomics of Bifidobacteria.</title>
        <authorList>
            <person name="Ventura M."/>
            <person name="Milani C."/>
            <person name="Lugli G.A."/>
        </authorList>
    </citation>
    <scope>NUCLEOTIDE SEQUENCE [LARGE SCALE GENOMIC DNA]</scope>
    <source>
        <strain evidence="2 3">LMG 21775</strain>
    </source>
</reference>